<comment type="caution">
    <text evidence="1">The sequence shown here is derived from an EMBL/GenBank/DDBJ whole genome shotgun (WGS) entry which is preliminary data.</text>
</comment>
<protein>
    <submittedName>
        <fullName evidence="1">Uncharacterized protein</fullName>
    </submittedName>
</protein>
<evidence type="ECO:0000313" key="2">
    <source>
        <dbReference type="Proteomes" id="UP000029646"/>
    </source>
</evidence>
<dbReference type="EMBL" id="BBNS01000008">
    <property type="protein sequence ID" value="GAL70866.1"/>
    <property type="molecule type" value="Genomic_DNA"/>
</dbReference>
<reference evidence="1 2" key="1">
    <citation type="journal article" date="2014" name="Genome Announc.">
        <title>Draft Genome Sequence of Marine Flavobacterium Jejuia pallidilutea Strain 11shimoA1 and Pigmentation Mutants.</title>
        <authorList>
            <person name="Takatani N."/>
            <person name="Nakanishi M."/>
            <person name="Meirelles P."/>
            <person name="Mino S."/>
            <person name="Suda W."/>
            <person name="Oshima K."/>
            <person name="Hattori M."/>
            <person name="Ohkuma M."/>
            <person name="Hosokawa M."/>
            <person name="Miyashita K."/>
            <person name="Thompson F.L."/>
            <person name="Niwa A."/>
            <person name="Sawabe T."/>
            <person name="Sawabe T."/>
        </authorList>
    </citation>
    <scope>NUCLEOTIDE SEQUENCE [LARGE SCALE GENOMIC DNA]</scope>
    <source>
        <strain evidence="2">JCM19302</strain>
    </source>
</reference>
<proteinExistence type="predicted"/>
<organism evidence="1 2">
    <name type="scientific">Jejuia pallidilutea</name>
    <dbReference type="NCBI Taxonomy" id="504487"/>
    <lineage>
        <taxon>Bacteria</taxon>
        <taxon>Pseudomonadati</taxon>
        <taxon>Bacteroidota</taxon>
        <taxon>Flavobacteriia</taxon>
        <taxon>Flavobacteriales</taxon>
        <taxon>Flavobacteriaceae</taxon>
        <taxon>Jejuia</taxon>
    </lineage>
</organism>
<evidence type="ECO:0000313" key="1">
    <source>
        <dbReference type="EMBL" id="GAL70866.1"/>
    </source>
</evidence>
<sequence length="56" mass="6388">MLQYFVDGVWKDIASGASIGANKSHHFKAVTTSKCRLFIPNAKQKPMITEFKIYNR</sequence>
<dbReference type="Proteomes" id="UP000029646">
    <property type="component" value="Unassembled WGS sequence"/>
</dbReference>
<accession>A0A090W1Q6</accession>
<name>A0A090W1Q6_9FLAO</name>
<dbReference type="AlphaFoldDB" id="A0A090W1Q6"/>
<dbReference type="Gene3D" id="2.60.120.260">
    <property type="entry name" value="Galactose-binding domain-like"/>
    <property type="match status" value="1"/>
</dbReference>
<gene>
    <name evidence="1" type="ORF">JCM19302_2029</name>
</gene>